<organism evidence="1 2">
    <name type="scientific">Pseudodesulfovibrio aespoeensis (strain ATCC 700646 / DSM 10631 / Aspo-2)</name>
    <name type="common">Desulfovibrio aespoeensis</name>
    <dbReference type="NCBI Taxonomy" id="643562"/>
    <lineage>
        <taxon>Bacteria</taxon>
        <taxon>Pseudomonadati</taxon>
        <taxon>Thermodesulfobacteriota</taxon>
        <taxon>Desulfovibrionia</taxon>
        <taxon>Desulfovibrionales</taxon>
        <taxon>Desulfovibrionaceae</taxon>
    </lineage>
</organism>
<evidence type="ECO:0000313" key="2">
    <source>
        <dbReference type="Proteomes" id="UP000002191"/>
    </source>
</evidence>
<accession>E6VWH0</accession>
<evidence type="ECO:0000313" key="1">
    <source>
        <dbReference type="EMBL" id="ADU61376.1"/>
    </source>
</evidence>
<dbReference type="eggNOG" id="ENOG50317XX">
    <property type="taxonomic scope" value="Bacteria"/>
</dbReference>
<reference evidence="2" key="1">
    <citation type="submission" date="2010-12" db="EMBL/GenBank/DDBJ databases">
        <title>Complete sequence of Desulfovibrio aespoeensis Aspo-2.</title>
        <authorList>
            <consortium name="US DOE Joint Genome Institute"/>
            <person name="Lucas S."/>
            <person name="Copeland A."/>
            <person name="Lapidus A."/>
            <person name="Cheng J.-F."/>
            <person name="Goodwin L."/>
            <person name="Pitluck S."/>
            <person name="Chertkov O."/>
            <person name="Misra M."/>
            <person name="Detter J.C."/>
            <person name="Han C."/>
            <person name="Tapia R."/>
            <person name="Land M."/>
            <person name="Hauser L."/>
            <person name="Kyrpides N."/>
            <person name="Ivanova N."/>
            <person name="Ovchinnikova G."/>
            <person name="Pedersen K."/>
            <person name="Jagevall S."/>
            <person name="Hazen T."/>
            <person name="Woyke T."/>
        </authorList>
    </citation>
    <scope>NUCLEOTIDE SEQUENCE [LARGE SCALE GENOMIC DNA]</scope>
    <source>
        <strain evidence="2">ATCC 700646 / DSM 10631 / Aspo-2</strain>
    </source>
</reference>
<protein>
    <submittedName>
        <fullName evidence="1">Uncharacterized protein</fullName>
    </submittedName>
</protein>
<reference evidence="1 2" key="2">
    <citation type="journal article" date="2014" name="Genome Announc.">
        <title>Complete Genome Sequence of the Subsurface, Mesophilic Sulfate-Reducing Bacterium Desulfovibrio aespoeensis Aspo-2.</title>
        <authorList>
            <person name="Pedersen K."/>
            <person name="Bengtsson A."/>
            <person name="Edlund J."/>
            <person name="Rabe L."/>
            <person name="Hazen T."/>
            <person name="Chakraborty R."/>
            <person name="Goodwin L."/>
            <person name="Shapiro N."/>
        </authorList>
    </citation>
    <scope>NUCLEOTIDE SEQUENCE [LARGE SCALE GENOMIC DNA]</scope>
    <source>
        <strain evidence="2">ATCC 700646 / DSM 10631 / Aspo-2</strain>
    </source>
</reference>
<sequence>MTQFRVLPMRTGDACLLCGARGNYLVDGGGPESGLPSMLADRRVRKLRAAVCSLACPERLGGVLELMEAGACVAEYWLPEGLESLPGAACRFNGDWTGWQRLVLGSDAVPGVTPGVPLPPPCAQSGQAALRLHGSAMLIALALSCLDGDSGKAELSLALAAQAGTVAAGQPPCGGESSLRRFLGRALVALAVRAARRGGVVGGPTARSLCVAGCRQMTGSGLAGLALLCGRLLLDEAPGNSARAAIVRGLGLAAMAAALLSVQRARLRFFALSPQLQSGLVARHPIKCLNGVEADPLAGLPEQVGPELLRQQVRRLADPDNGLVFVYGDAGCGALFCGDTRLKFLGRGEAVRLDRPTVVAAPRQGSVTADRAYGAIVSDDSSRDVWVRGFLPASRKVAPGFKAQGVKVCLNNCRTLAMQEILLEFAGGRWNREAGDECVFG</sequence>
<name>E6VWH0_PSEA9</name>
<dbReference type="EMBL" id="CP002431">
    <property type="protein sequence ID" value="ADU61376.1"/>
    <property type="molecule type" value="Genomic_DNA"/>
</dbReference>
<proteinExistence type="predicted"/>
<dbReference type="KEGG" id="das:Daes_0351"/>
<dbReference type="Proteomes" id="UP000002191">
    <property type="component" value="Chromosome"/>
</dbReference>
<dbReference type="AlphaFoldDB" id="E6VWH0"/>
<dbReference type="HOGENOM" id="CLU_634190_0_0_7"/>
<keyword evidence="2" id="KW-1185">Reference proteome</keyword>
<gene>
    <name evidence="1" type="ordered locus">Daes_0351</name>
</gene>